<name>F9GA74_FUSOF</name>
<accession>F9GA74</accession>
<gene>
    <name evidence="7" type="ORF">FOXB_15556</name>
</gene>
<dbReference type="InterPro" id="IPR000791">
    <property type="entry name" value="Gpr1/Fun34/SatP-like"/>
</dbReference>
<dbReference type="STRING" id="660025.F9GA74"/>
<feature type="transmembrane region" description="Helical" evidence="6">
    <location>
        <begin position="228"/>
        <end position="250"/>
    </location>
</feature>
<evidence type="ECO:0000256" key="3">
    <source>
        <dbReference type="ARBA" id="ARBA00022692"/>
    </source>
</evidence>
<keyword evidence="4 6" id="KW-1133">Transmembrane helix</keyword>
<evidence type="ECO:0000256" key="4">
    <source>
        <dbReference type="ARBA" id="ARBA00022989"/>
    </source>
</evidence>
<comment type="caution">
    <text evidence="7">The sequence shown here is derived from an EMBL/GenBank/DDBJ whole genome shotgun (WGS) entry which is preliminary data.</text>
</comment>
<evidence type="ECO:0000256" key="6">
    <source>
        <dbReference type="SAM" id="Phobius"/>
    </source>
</evidence>
<feature type="transmembrane region" description="Helical" evidence="6">
    <location>
        <begin position="83"/>
        <end position="101"/>
    </location>
</feature>
<dbReference type="AlphaFoldDB" id="F9GA74"/>
<evidence type="ECO:0000256" key="5">
    <source>
        <dbReference type="ARBA" id="ARBA00023136"/>
    </source>
</evidence>
<dbReference type="PANTHER" id="PTHR31123:SF4">
    <property type="entry name" value="PROTEIN ALCS"/>
    <property type="match status" value="1"/>
</dbReference>
<reference evidence="7" key="1">
    <citation type="journal article" date="2012" name="Mol. Plant Microbe Interact.">
        <title>A highly conserved effector in Fusarium oxysporum is required for full virulence on Arabidopsis.</title>
        <authorList>
            <person name="Thatcher L.F."/>
            <person name="Gardiner D.M."/>
            <person name="Kazan K."/>
            <person name="Manners J."/>
        </authorList>
    </citation>
    <scope>NUCLEOTIDE SEQUENCE [LARGE SCALE GENOMIC DNA]</scope>
    <source>
        <strain evidence="7">Fo5176</strain>
    </source>
</reference>
<dbReference type="PANTHER" id="PTHR31123">
    <property type="entry name" value="ACCUMULATION OF DYADS PROTEIN 2-RELATED"/>
    <property type="match status" value="1"/>
</dbReference>
<keyword evidence="5 6" id="KW-0472">Membrane</keyword>
<evidence type="ECO:0008006" key="8">
    <source>
        <dbReference type="Google" id="ProtNLM"/>
    </source>
</evidence>
<feature type="transmembrane region" description="Helical" evidence="6">
    <location>
        <begin position="159"/>
        <end position="179"/>
    </location>
</feature>
<keyword evidence="3 6" id="KW-0812">Transmembrane</keyword>
<comment type="subcellular location">
    <subcellularLocation>
        <location evidence="1">Membrane</location>
        <topology evidence="1">Multi-pass membrane protein</topology>
    </subcellularLocation>
</comment>
<dbReference type="InterPro" id="IPR051633">
    <property type="entry name" value="AceTr"/>
</dbReference>
<proteinExistence type="inferred from homology"/>
<dbReference type="Pfam" id="PF01184">
    <property type="entry name" value="Gpr1_Fun34_YaaH"/>
    <property type="match status" value="1"/>
</dbReference>
<protein>
    <recommendedName>
        <fullName evidence="8">Protein alcS</fullName>
    </recommendedName>
</protein>
<evidence type="ECO:0000256" key="2">
    <source>
        <dbReference type="ARBA" id="ARBA00005587"/>
    </source>
</evidence>
<comment type="similarity">
    <text evidence="2">Belongs to the acetate uptake transporter (AceTr) (TC 2.A.96) family.</text>
</comment>
<feature type="transmembrane region" description="Helical" evidence="6">
    <location>
        <begin position="113"/>
        <end position="139"/>
    </location>
</feature>
<evidence type="ECO:0000313" key="7">
    <source>
        <dbReference type="EMBL" id="EGU73934.1"/>
    </source>
</evidence>
<evidence type="ECO:0000256" key="1">
    <source>
        <dbReference type="ARBA" id="ARBA00004141"/>
    </source>
</evidence>
<dbReference type="EMBL" id="AFQF01003992">
    <property type="protein sequence ID" value="EGU73934.1"/>
    <property type="molecule type" value="Genomic_DNA"/>
</dbReference>
<dbReference type="OrthoDB" id="3648309at2759"/>
<dbReference type="GO" id="GO:0015123">
    <property type="term" value="F:acetate transmembrane transporter activity"/>
    <property type="evidence" value="ECO:0007669"/>
    <property type="project" value="TreeGrafter"/>
</dbReference>
<feature type="transmembrane region" description="Helical" evidence="6">
    <location>
        <begin position="58"/>
        <end position="77"/>
    </location>
</feature>
<feature type="transmembrane region" description="Helical" evidence="6">
    <location>
        <begin position="186"/>
        <end position="208"/>
    </location>
</feature>
<organism evidence="7">
    <name type="scientific">Fusarium oxysporum (strain Fo5176)</name>
    <name type="common">Fusarium vascular wilt</name>
    <dbReference type="NCBI Taxonomy" id="660025"/>
    <lineage>
        <taxon>Eukaryota</taxon>
        <taxon>Fungi</taxon>
        <taxon>Dikarya</taxon>
        <taxon>Ascomycota</taxon>
        <taxon>Pezizomycotina</taxon>
        <taxon>Sordariomycetes</taxon>
        <taxon>Hypocreomycetidae</taxon>
        <taxon>Hypocreales</taxon>
        <taxon>Nectriaceae</taxon>
        <taxon>Fusarium</taxon>
        <taxon>Fusarium oxysporum species complex</taxon>
    </lineage>
</organism>
<dbReference type="GO" id="GO:0005886">
    <property type="term" value="C:plasma membrane"/>
    <property type="evidence" value="ECO:0007669"/>
    <property type="project" value="TreeGrafter"/>
</dbReference>
<sequence>MKPTTIDDPEVGHHETLNHIRSAASISMSPELFEKLYLSPPNAVKGHRRQTFGNPIPMGLAGFLLTATPVSCDLMGWRGAGGFGAATIPVYFFEGGVLMMLSGIMDWILGNSYTAAVFTSFGGFFLSFGGILHPAFAAYASYAPPDAKSPAEGFVTRGFNASLGFFMLAMALLSIIYLICALRTNVAFVAMFGCIVPALLCLLGAFWLNADDYTGNALLVKRLFVGGGALLFAANLAGWYCLLAILLALVEFPIQLPVGDLSNVVKRRTPVAKQEWKTH</sequence>